<keyword evidence="6" id="KW-0831">Ubiquinone biosynthesis</keyword>
<evidence type="ECO:0000256" key="2">
    <source>
        <dbReference type="ARBA" id="ARBA00009670"/>
    </source>
</evidence>
<dbReference type="InterPro" id="IPR000719">
    <property type="entry name" value="Prot_kinase_dom"/>
</dbReference>
<dbReference type="CDD" id="cd13972">
    <property type="entry name" value="UbiB"/>
    <property type="match status" value="1"/>
</dbReference>
<keyword evidence="11 13" id="KW-1133">Transmembrane helix</keyword>
<dbReference type="GO" id="GO:0005524">
    <property type="term" value="F:ATP binding"/>
    <property type="evidence" value="ECO:0007669"/>
    <property type="project" value="UniProtKB-KW"/>
</dbReference>
<evidence type="ECO:0000256" key="11">
    <source>
        <dbReference type="ARBA" id="ARBA00022989"/>
    </source>
</evidence>
<dbReference type="AlphaFoldDB" id="A0A0P0UTF6"/>
<dbReference type="InterPro" id="IPR010232">
    <property type="entry name" value="UbiB"/>
</dbReference>
<dbReference type="GO" id="GO:0004672">
    <property type="term" value="F:protein kinase activity"/>
    <property type="evidence" value="ECO:0007669"/>
    <property type="project" value="InterPro"/>
</dbReference>
<keyword evidence="3" id="KW-1003">Cell membrane</keyword>
<dbReference type="Gene3D" id="1.10.510.10">
    <property type="entry name" value="Transferase(Phosphotransferase) domain 1"/>
    <property type="match status" value="1"/>
</dbReference>
<evidence type="ECO:0000256" key="4">
    <source>
        <dbReference type="ARBA" id="ARBA00022519"/>
    </source>
</evidence>
<evidence type="ECO:0000256" key="6">
    <source>
        <dbReference type="ARBA" id="ARBA00022688"/>
    </source>
</evidence>
<evidence type="ECO:0000256" key="10">
    <source>
        <dbReference type="ARBA" id="ARBA00022840"/>
    </source>
</evidence>
<evidence type="ECO:0000313" key="16">
    <source>
        <dbReference type="Proteomes" id="UP000067399"/>
    </source>
</evidence>
<keyword evidence="15" id="KW-0830">Ubiquinone</keyword>
<feature type="transmembrane region" description="Helical" evidence="13">
    <location>
        <begin position="501"/>
        <end position="530"/>
    </location>
</feature>
<keyword evidence="7 13" id="KW-0812">Transmembrane</keyword>
<dbReference type="OrthoDB" id="9795390at2"/>
<keyword evidence="8" id="KW-0547">Nucleotide-binding</keyword>
<keyword evidence="10" id="KW-0067">ATP-binding</keyword>
<accession>A0A0P0UTF6</accession>
<proteinExistence type="inferred from homology"/>
<dbReference type="InterPro" id="IPR050154">
    <property type="entry name" value="UbiB_kinase"/>
</dbReference>
<dbReference type="SUPFAM" id="SSF56112">
    <property type="entry name" value="Protein kinase-like (PK-like)"/>
    <property type="match status" value="1"/>
</dbReference>
<keyword evidence="9" id="KW-0418">Kinase</keyword>
<dbReference type="Pfam" id="PF03109">
    <property type="entry name" value="ABC1"/>
    <property type="match status" value="1"/>
</dbReference>
<evidence type="ECO:0000256" key="1">
    <source>
        <dbReference type="ARBA" id="ARBA00005020"/>
    </source>
</evidence>
<dbReference type="PANTHER" id="PTHR10566">
    <property type="entry name" value="CHAPERONE-ACTIVITY OF BC1 COMPLEX CABC1 -RELATED"/>
    <property type="match status" value="1"/>
</dbReference>
<keyword evidence="5" id="KW-0808">Transferase</keyword>
<dbReference type="Proteomes" id="UP000067399">
    <property type="component" value="Chromosome"/>
</dbReference>
<dbReference type="PANTHER" id="PTHR10566:SF113">
    <property type="entry name" value="PROTEIN ACTIVITY OF BC1 COMPLEX KINASE 7, CHLOROPLASTIC"/>
    <property type="match status" value="1"/>
</dbReference>
<evidence type="ECO:0000256" key="9">
    <source>
        <dbReference type="ARBA" id="ARBA00022777"/>
    </source>
</evidence>
<reference evidence="15 16" key="1">
    <citation type="journal article" date="2000" name="Mar. Ecol. Prog. Ser.">
        <title>Phylogenetic characterization of endosymbionts in three hydrothermal vent mussels: influence on host distributions.</title>
        <authorList>
            <person name="Fujiwara Y."/>
            <person name="Takai K."/>
            <person name="Uematsu K."/>
            <person name="Tsuchida S."/>
            <person name="Hunt J.C."/>
            <person name="Hashimoto J."/>
        </authorList>
    </citation>
    <scope>NUCLEOTIDE SEQUENCE [LARGE SCALE GENOMIC DNA]</scope>
    <source>
        <strain evidence="15 16">Myojin Knoll</strain>
    </source>
</reference>
<evidence type="ECO:0000256" key="7">
    <source>
        <dbReference type="ARBA" id="ARBA00022692"/>
    </source>
</evidence>
<organism evidence="15 16">
    <name type="scientific">endosymbiont of Bathymodiolus septemdierum str. Myojin knoll</name>
    <dbReference type="NCBI Taxonomy" id="1303921"/>
    <lineage>
        <taxon>Bacteria</taxon>
        <taxon>Pseudomonadati</taxon>
        <taxon>Pseudomonadota</taxon>
        <taxon>Gammaproteobacteria</taxon>
        <taxon>sulfur-oxidizing symbionts</taxon>
    </lineage>
</organism>
<dbReference type="InterPro" id="IPR045308">
    <property type="entry name" value="UbiB_bact"/>
</dbReference>
<sequence length="537" mass="60714">MRNLVRFINIFRVLTRYKIDALILTLPFLQRFKWMVYLTPWHYIPRKNLSRGERIRKALEELGPIFIKFGQTLSTRRDLLPADIGDELAKLQDACPAFDNAQSKAMIEASLGDTVEKLFKQFDVEPLASASIAQVHTAVTHEGDEVAVKIVRPGIEAIIKRDIALMYIVAKFVSRYAISQKIRPLEIVAEFESIILVELDMLIEAQNAKKLRDNFAGSDLLYVPKVHWDLCSKEVLTTERIYGTPVGDIEKLKADGVDLKKLAEDGVIIFFTQAFKHNFFHADMHPGNIFVGKNDNYIGVDFGIMGVLDESDKDFLVDMLLAFFNQDYRGVANAYIDAGWTGEIDVLAFEKAIGRICAPMFEKSLDEISFGQVLMDLMAEAKNFNIAVQPQLLLLDKTLLNIEGLGRQLYPQLDLWSTAKPFLEDLVKERYSMKKTFEKLQEKAPEILKDIPELPGLIMNALKQAEKMKDINGLYEKQTQVIVTQLKDNASRQTSATFSGALAILSGVLAINDLWIASGISAMVALMFWIKSRKTFT</sequence>
<keyword evidence="16" id="KW-1185">Reference proteome</keyword>
<dbReference type="NCBIfam" id="TIGR01982">
    <property type="entry name" value="UbiB"/>
    <property type="match status" value="1"/>
</dbReference>
<reference evidence="15 16" key="2">
    <citation type="journal article" date="2016" name="ISME J.">
        <title>Heterogeneous composition of key metabolic gene clusters in a vent mussel symbiont population.</title>
        <authorList>
            <person name="Ikuta T."/>
            <person name="Takaki Y."/>
            <person name="Nagai Y."/>
            <person name="Shimamura S."/>
            <person name="Tsuda M."/>
            <person name="Kawagucci S."/>
            <person name="Aoki Y."/>
            <person name="Inoue K."/>
            <person name="Teruya M."/>
            <person name="Satou K."/>
            <person name="Teruya K."/>
            <person name="Shimoji M."/>
            <person name="Tamotsu H."/>
            <person name="Hirano T."/>
            <person name="Maruyama T."/>
            <person name="Yoshida T."/>
        </authorList>
    </citation>
    <scope>NUCLEOTIDE SEQUENCE [LARGE SCALE GENOMIC DNA]</scope>
    <source>
        <strain evidence="15 16">Myojin Knoll</strain>
    </source>
</reference>
<dbReference type="STRING" id="1303921.BSEPE_1460"/>
<evidence type="ECO:0000313" key="15">
    <source>
        <dbReference type="EMBL" id="BAS68438.1"/>
    </source>
</evidence>
<evidence type="ECO:0000256" key="8">
    <source>
        <dbReference type="ARBA" id="ARBA00022741"/>
    </source>
</evidence>
<dbReference type="KEGG" id="ebh:BSEPE_1460"/>
<name>A0A0P0UTF6_9GAMM</name>
<keyword evidence="4" id="KW-0997">Cell inner membrane</keyword>
<evidence type="ECO:0000256" key="13">
    <source>
        <dbReference type="SAM" id="Phobius"/>
    </source>
</evidence>
<dbReference type="GO" id="GO:0006744">
    <property type="term" value="P:ubiquinone biosynthetic process"/>
    <property type="evidence" value="ECO:0007669"/>
    <property type="project" value="UniProtKB-UniPathway"/>
</dbReference>
<dbReference type="InterPro" id="IPR004147">
    <property type="entry name" value="ABC1_dom"/>
</dbReference>
<evidence type="ECO:0000259" key="14">
    <source>
        <dbReference type="PROSITE" id="PS50011"/>
    </source>
</evidence>
<dbReference type="EMBL" id="AP013042">
    <property type="protein sequence ID" value="BAS68438.1"/>
    <property type="molecule type" value="Genomic_DNA"/>
</dbReference>
<dbReference type="RefSeq" id="WP_066045751.1">
    <property type="nucleotide sequence ID" value="NZ_AP013042.1"/>
</dbReference>
<feature type="domain" description="Protein kinase" evidence="14">
    <location>
        <begin position="121"/>
        <end position="447"/>
    </location>
</feature>
<evidence type="ECO:0000256" key="5">
    <source>
        <dbReference type="ARBA" id="ARBA00022679"/>
    </source>
</evidence>
<evidence type="ECO:0000256" key="12">
    <source>
        <dbReference type="ARBA" id="ARBA00023136"/>
    </source>
</evidence>
<evidence type="ECO:0000256" key="3">
    <source>
        <dbReference type="ARBA" id="ARBA00022475"/>
    </source>
</evidence>
<comment type="similarity">
    <text evidence="2">Belongs to the protein kinase superfamily. ADCK protein kinase family.</text>
</comment>
<keyword evidence="12 13" id="KW-0472">Membrane</keyword>
<gene>
    <name evidence="15" type="primary">ubiB</name>
    <name evidence="15" type="ORF">BSEPE_1460</name>
</gene>
<dbReference type="InterPro" id="IPR011009">
    <property type="entry name" value="Kinase-like_dom_sf"/>
</dbReference>
<dbReference type="PROSITE" id="PS50011">
    <property type="entry name" value="PROTEIN_KINASE_DOM"/>
    <property type="match status" value="1"/>
</dbReference>
<dbReference type="UniPathway" id="UPA00232"/>
<comment type="pathway">
    <text evidence="1">Cofactor biosynthesis; ubiquinone biosynthesis [regulation].</text>
</comment>
<protein>
    <submittedName>
        <fullName evidence="15">Ubiquinone biosynthesis protein</fullName>
    </submittedName>
</protein>